<gene>
    <name evidence="7" type="ORF">GCWU0000282_002716</name>
</gene>
<dbReference type="PANTHER" id="PTHR43420">
    <property type="entry name" value="ACETYLTRANSFERASE"/>
    <property type="match status" value="1"/>
</dbReference>
<dbReference type="eggNOG" id="COG0456">
    <property type="taxonomic scope" value="Bacteria"/>
</dbReference>
<dbReference type="GO" id="GO:0005737">
    <property type="term" value="C:cytoplasm"/>
    <property type="evidence" value="ECO:0007669"/>
    <property type="project" value="UniProtKB-SubCell"/>
</dbReference>
<dbReference type="InterPro" id="IPR050680">
    <property type="entry name" value="YpeA/RimI_acetyltransf"/>
</dbReference>
<dbReference type="InterPro" id="IPR000182">
    <property type="entry name" value="GNAT_dom"/>
</dbReference>
<keyword evidence="3 7" id="KW-0808">Transferase</keyword>
<dbReference type="HOGENOM" id="CLU_013985_23_3_9"/>
<dbReference type="AlphaFoldDB" id="V2XYT1"/>
<evidence type="ECO:0000259" key="6">
    <source>
        <dbReference type="PROSITE" id="PS51186"/>
    </source>
</evidence>
<dbReference type="InterPro" id="IPR016181">
    <property type="entry name" value="Acyl_CoA_acyltransferase"/>
</dbReference>
<dbReference type="GO" id="GO:0008999">
    <property type="term" value="F:protein-N-terminal-alanine acetyltransferase activity"/>
    <property type="evidence" value="ECO:0007669"/>
    <property type="project" value="UniProtKB-EC"/>
</dbReference>
<evidence type="ECO:0000256" key="5">
    <source>
        <dbReference type="RuleBase" id="RU363094"/>
    </source>
</evidence>
<proteinExistence type="inferred from homology"/>
<evidence type="ECO:0000256" key="2">
    <source>
        <dbReference type="ARBA" id="ARBA00022490"/>
    </source>
</evidence>
<sequence>MDEVEIVELKEEYCSQVAEIEKKTFSLPWSEKAFLECIERPDRHYFCAVCKEEVLGYCGYWGVLDEAEIYNVAVKKDSRGRGIGSLLLTKLIDYGKSDNRRKFLLEVRCGNKAAISLYKKLGFKEDGIRPNFYDEPKEDALLMSLKI</sequence>
<keyword evidence="8" id="KW-1185">Reference proteome</keyword>
<evidence type="ECO:0000256" key="1">
    <source>
        <dbReference type="ARBA" id="ARBA00005395"/>
    </source>
</evidence>
<accession>V2XYT1</accession>
<dbReference type="SUPFAM" id="SSF55729">
    <property type="entry name" value="Acyl-CoA N-acyltransferases (Nat)"/>
    <property type="match status" value="1"/>
</dbReference>
<comment type="similarity">
    <text evidence="1 5">Belongs to the acetyltransferase family. RimI subfamily.</text>
</comment>
<dbReference type="RefSeq" id="WP_023355560.1">
    <property type="nucleotide sequence ID" value="NZ_KI535370.1"/>
</dbReference>
<keyword evidence="4" id="KW-0012">Acyltransferase</keyword>
<protein>
    <recommendedName>
        <fullName evidence="5">[Ribosomal protein bS18]-alanine N-acetyltransferase</fullName>
        <ecNumber evidence="5">2.3.1.266</ecNumber>
    </recommendedName>
</protein>
<comment type="caution">
    <text evidence="7">The sequence shown here is derived from an EMBL/GenBank/DDBJ whole genome shotgun (WGS) entry which is preliminary data.</text>
</comment>
<dbReference type="PANTHER" id="PTHR43420:SF44">
    <property type="entry name" value="ACETYLTRANSFERASE YPEA"/>
    <property type="match status" value="1"/>
</dbReference>
<evidence type="ECO:0000256" key="4">
    <source>
        <dbReference type="ARBA" id="ARBA00023315"/>
    </source>
</evidence>
<dbReference type="InterPro" id="IPR006464">
    <property type="entry name" value="AcTrfase_RimI/Ard1"/>
</dbReference>
<reference evidence="7 8" key="1">
    <citation type="submission" date="2013-06" db="EMBL/GenBank/DDBJ databases">
        <authorList>
            <person name="Weinstock G."/>
            <person name="Sodergren E."/>
            <person name="Clifton S."/>
            <person name="Fulton L."/>
            <person name="Fulton B."/>
            <person name="Courtney L."/>
            <person name="Fronick C."/>
            <person name="Harrison M."/>
            <person name="Strong C."/>
            <person name="Farmer C."/>
            <person name="Delahaunty K."/>
            <person name="Markovic C."/>
            <person name="Hall O."/>
            <person name="Minx P."/>
            <person name="Tomlinson C."/>
            <person name="Mitreva M."/>
            <person name="Nelson J."/>
            <person name="Hou S."/>
            <person name="Wollam A."/>
            <person name="Pepin K.H."/>
            <person name="Johnson M."/>
            <person name="Bhonagiri V."/>
            <person name="Nash W.E."/>
            <person name="Warren W."/>
            <person name="Chinwalla A."/>
            <person name="Mardis E.R."/>
            <person name="Wilson R.K."/>
        </authorList>
    </citation>
    <scope>NUCLEOTIDE SEQUENCE [LARGE SCALE GENOMIC DNA]</scope>
    <source>
        <strain evidence="7 8">ATCC 51271</strain>
    </source>
</reference>
<dbReference type="Gene3D" id="3.40.630.30">
    <property type="match status" value="1"/>
</dbReference>
<dbReference type="STRING" id="592026.GCWU0000282_002716"/>
<keyword evidence="2 5" id="KW-0963">Cytoplasm</keyword>
<dbReference type="Proteomes" id="UP000018227">
    <property type="component" value="Unassembled WGS sequence"/>
</dbReference>
<dbReference type="NCBIfam" id="TIGR01575">
    <property type="entry name" value="rimI"/>
    <property type="match status" value="1"/>
</dbReference>
<feature type="domain" description="N-acetyltransferase" evidence="6">
    <location>
        <begin position="4"/>
        <end position="147"/>
    </location>
</feature>
<evidence type="ECO:0000313" key="7">
    <source>
        <dbReference type="EMBL" id="ESL01898.1"/>
    </source>
</evidence>
<comment type="catalytic activity">
    <reaction evidence="5">
        <text>N-terminal L-alanyl-[ribosomal protein bS18] + acetyl-CoA = N-terminal N(alpha)-acetyl-L-alanyl-[ribosomal protein bS18] + CoA + H(+)</text>
        <dbReference type="Rhea" id="RHEA:43756"/>
        <dbReference type="Rhea" id="RHEA-COMP:10676"/>
        <dbReference type="Rhea" id="RHEA-COMP:10677"/>
        <dbReference type="ChEBI" id="CHEBI:15378"/>
        <dbReference type="ChEBI" id="CHEBI:57287"/>
        <dbReference type="ChEBI" id="CHEBI:57288"/>
        <dbReference type="ChEBI" id="CHEBI:64718"/>
        <dbReference type="ChEBI" id="CHEBI:83683"/>
        <dbReference type="EC" id="2.3.1.266"/>
    </reaction>
</comment>
<comment type="subcellular location">
    <subcellularLocation>
        <location evidence="5">Cytoplasm</location>
    </subcellularLocation>
</comment>
<evidence type="ECO:0000256" key="3">
    <source>
        <dbReference type="ARBA" id="ARBA00022679"/>
    </source>
</evidence>
<comment type="function">
    <text evidence="5">Acetylates the N-terminal alanine of ribosomal protein bS18.</text>
</comment>
<organism evidence="7 8">
    <name type="scientific">Catonella morbi ATCC 51271</name>
    <dbReference type="NCBI Taxonomy" id="592026"/>
    <lineage>
        <taxon>Bacteria</taxon>
        <taxon>Bacillati</taxon>
        <taxon>Bacillota</taxon>
        <taxon>Clostridia</taxon>
        <taxon>Lachnospirales</taxon>
        <taxon>Lachnospiraceae</taxon>
        <taxon>Catonella</taxon>
    </lineage>
</organism>
<evidence type="ECO:0000313" key="8">
    <source>
        <dbReference type="Proteomes" id="UP000018227"/>
    </source>
</evidence>
<name>V2XYT1_9FIRM</name>
<dbReference type="PROSITE" id="PS51186">
    <property type="entry name" value="GNAT"/>
    <property type="match status" value="1"/>
</dbReference>
<dbReference type="CDD" id="cd04301">
    <property type="entry name" value="NAT_SF"/>
    <property type="match status" value="1"/>
</dbReference>
<dbReference type="EMBL" id="ACIL03000017">
    <property type="protein sequence ID" value="ESL01898.1"/>
    <property type="molecule type" value="Genomic_DNA"/>
</dbReference>
<dbReference type="OrthoDB" id="9794566at2"/>
<dbReference type="Pfam" id="PF00583">
    <property type="entry name" value="Acetyltransf_1"/>
    <property type="match status" value="1"/>
</dbReference>
<dbReference type="EC" id="2.3.1.266" evidence="5"/>